<evidence type="ECO:0000256" key="3">
    <source>
        <dbReference type="ARBA" id="ARBA00023085"/>
    </source>
</evidence>
<evidence type="ECO:0000256" key="5">
    <source>
        <dbReference type="SAM" id="Phobius"/>
    </source>
</evidence>
<dbReference type="PANTHER" id="PTHR31321">
    <property type="entry name" value="ACYL-COA THIOESTER HYDROLASE YBHC-RELATED"/>
    <property type="match status" value="1"/>
</dbReference>
<dbReference type="GO" id="GO:0030599">
    <property type="term" value="F:pectinesterase activity"/>
    <property type="evidence" value="ECO:0007669"/>
    <property type="project" value="InterPro"/>
</dbReference>
<dbReference type="EMBL" id="DVIT01000028">
    <property type="protein sequence ID" value="HIS47459.1"/>
    <property type="molecule type" value="Genomic_DNA"/>
</dbReference>
<evidence type="ECO:0000313" key="8">
    <source>
        <dbReference type="Proteomes" id="UP000823927"/>
    </source>
</evidence>
<dbReference type="InterPro" id="IPR036116">
    <property type="entry name" value="FN3_sf"/>
</dbReference>
<evidence type="ECO:0000256" key="2">
    <source>
        <dbReference type="ARBA" id="ARBA00022801"/>
    </source>
</evidence>
<protein>
    <recommendedName>
        <fullName evidence="6">Fibronectin type-III domain-containing protein</fullName>
    </recommendedName>
</protein>
<proteinExistence type="inferred from homology"/>
<keyword evidence="5" id="KW-0472">Membrane</keyword>
<feature type="region of interest" description="Disordered" evidence="4">
    <location>
        <begin position="428"/>
        <end position="448"/>
    </location>
</feature>
<comment type="similarity">
    <text evidence="1">Belongs to the pectinesterase family.</text>
</comment>
<feature type="transmembrane region" description="Helical" evidence="5">
    <location>
        <begin position="1360"/>
        <end position="1381"/>
    </location>
</feature>
<keyword evidence="2" id="KW-0378">Hydrolase</keyword>
<evidence type="ECO:0000256" key="1">
    <source>
        <dbReference type="ARBA" id="ARBA00008891"/>
    </source>
</evidence>
<organism evidence="7 8">
    <name type="scientific">Candidatus Scybalocola faecigallinarum</name>
    <dbReference type="NCBI Taxonomy" id="2840941"/>
    <lineage>
        <taxon>Bacteria</taxon>
        <taxon>Bacillati</taxon>
        <taxon>Bacillota</taxon>
        <taxon>Clostridia</taxon>
        <taxon>Lachnospirales</taxon>
        <taxon>Lachnospiraceae</taxon>
        <taxon>Lachnospiraceae incertae sedis</taxon>
        <taxon>Candidatus Scybalocola (ex Gilroy et al. 2021)</taxon>
    </lineage>
</organism>
<feature type="compositionally biased region" description="Polar residues" evidence="4">
    <location>
        <begin position="1303"/>
        <end position="1320"/>
    </location>
</feature>
<dbReference type="Gene3D" id="2.60.40.10">
    <property type="entry name" value="Immunoglobulins"/>
    <property type="match status" value="3"/>
</dbReference>
<dbReference type="InterPro" id="IPR000070">
    <property type="entry name" value="Pectinesterase_cat"/>
</dbReference>
<dbReference type="SUPFAM" id="SSF51126">
    <property type="entry name" value="Pectin lyase-like"/>
    <property type="match status" value="1"/>
</dbReference>
<feature type="compositionally biased region" description="Low complexity" evidence="4">
    <location>
        <begin position="1321"/>
        <end position="1336"/>
    </location>
</feature>
<sequence length="1390" mass="145697">MLTLSVPAGQTTVTLPVCAYSNDAQATWSANGSSGQISLTGDQSNDNFTQSFTYTGEAAQMTITISGSGSIYLHYLTARTITPVETATVRGTVSLAGSGSVEGETLLFMDGEETAGQAVISNNTYTATLPVGRTYQVVFAQPDLYEITGGATVDLSSAGAGAEISNDIQAKVLWDTGKTFSFDINGTSFAVTPGNSSQTSFSVTSQGNGSVELATNNTAILWADLEGAGRGSLTDAMYTITGGNVTAGRSGNTLVFTYTDTTTGPLSYTVIVKDNSASGVPVADGETHTYDFTDGSVVSTLYTNGYTISGGASVPAQDGLLTLIGNNSIRYNDAAHGIAVSESDAIQIKVAGNAQIDLELCQYSADDGSFSVSVDNSGTLSTNSITAKAAADGDKASVTYTGEAATITLTYSGGSGYIHNISVTNQVPDAQTKPQEKEPASDGSGLSVRPVGQRLMLSQVGGDMTTGQVLQDNVGWYSFPETADMNRFEADIVVTDCGNTSANGVFFGVYDDTNHTNIAVAGIRNSTNLRGIYTRADGTIGAGGINADTAEGQVVHVSASKTSGGLVLTMTPQGGEAVSMTIPYNDSDYAVFAQDGENTQVRFGLLLANASATVTNMTYYNASGTVLYDQNDCYSPIGSAPVVRSVSAEAAATRDAIQVTWNSSVLASGDGYYVVEVSHDSGQWTEIAQTTENSFLYPITEGGFYQFRVSGRLGNSGTATEGQMSAVIDVMRALQTPQVSLNAGADSVAVSWSAVPEAERYEIYRYSSDEGADNASVIYTALGDELQYTDVQVTAEVPYYYYVIAYSADNWSNPSPVVWALPSAGHAGDFLSPDEGAHIQLTRGAEGTVSSPELTIAGTADRSGSVAIFQGETLLDVQSVTAAADGNETGFSFDVTLPEGSSTWTLIHTDARGGQTRMTLNYVYLPMNSGTVDVIVDASYAGIDGAADASGIPVYKTVQAAVNAVPSDNDREKVIYIRSGSYNEQLTVSAPNITLIGEGADSTSIHCYPAALHGGDLDYAAGGDMALRCAVYIQSSAVNFRAENLTFANDYVYDSEDRSNQSADALRCDADGASFVNVTVSGVQDTLYLHAGQQTFTDCRIEGLIDFIYSGDDAQVLFNRCDIVFVYVPTHAQSGIICAPRTAADSDFGLVFYQCSVTAEEGCSGDAFRLARPWGPDGAIYWIDTYMSGIINAQEPYEDMSGNSYQEARFYEFGSYGAGYQINDLRPQISQTQANAVLGVFGLSDETWIPSIPAPPETEVPGESTGESETEIPGESTGESETETPGESTDESETGTPGESAGESGTENSDTSTDTAETENSGISGSGSESGMPGQSAQTGNGQSSDDSRETQAVKTGDTAPLMLCGIIMVFSVTAIAGIFLERFIKRQKR</sequence>
<dbReference type="InterPro" id="IPR011050">
    <property type="entry name" value="Pectin_lyase_fold/virulence"/>
</dbReference>
<dbReference type="Gene3D" id="2.160.20.10">
    <property type="entry name" value="Single-stranded right-handed beta-helix, Pectin lyase-like"/>
    <property type="match status" value="1"/>
</dbReference>
<keyword evidence="5" id="KW-1133">Transmembrane helix</keyword>
<reference evidence="7" key="2">
    <citation type="journal article" date="2021" name="PeerJ">
        <title>Extensive microbial diversity within the chicken gut microbiome revealed by metagenomics and culture.</title>
        <authorList>
            <person name="Gilroy R."/>
            <person name="Ravi A."/>
            <person name="Getino M."/>
            <person name="Pursley I."/>
            <person name="Horton D.L."/>
            <person name="Alikhan N.F."/>
            <person name="Baker D."/>
            <person name="Gharbi K."/>
            <person name="Hall N."/>
            <person name="Watson M."/>
            <person name="Adriaenssens E.M."/>
            <person name="Foster-Nyarko E."/>
            <person name="Jarju S."/>
            <person name="Secka A."/>
            <person name="Antonio M."/>
            <person name="Oren A."/>
            <person name="Chaudhuri R.R."/>
            <person name="La Ragione R."/>
            <person name="Hildebrand F."/>
            <person name="Pallen M.J."/>
        </authorList>
    </citation>
    <scope>NUCLEOTIDE SEQUENCE</scope>
    <source>
        <strain evidence="7">CHK178-757</strain>
    </source>
</reference>
<dbReference type="InterPro" id="IPR013783">
    <property type="entry name" value="Ig-like_fold"/>
</dbReference>
<dbReference type="GO" id="GO:0009279">
    <property type="term" value="C:cell outer membrane"/>
    <property type="evidence" value="ECO:0007669"/>
    <property type="project" value="TreeGrafter"/>
</dbReference>
<feature type="domain" description="Fibronectin type-III" evidence="6">
    <location>
        <begin position="733"/>
        <end position="825"/>
    </location>
</feature>
<dbReference type="PANTHER" id="PTHR31321:SF57">
    <property type="entry name" value="PECTINESTERASE 53-RELATED"/>
    <property type="match status" value="1"/>
</dbReference>
<dbReference type="InterPro" id="IPR012334">
    <property type="entry name" value="Pectin_lyas_fold"/>
</dbReference>
<gene>
    <name evidence="7" type="ORF">IAB46_07900</name>
</gene>
<name>A0A9D1JR64_9FIRM</name>
<dbReference type="Pfam" id="PF01095">
    <property type="entry name" value="Pectinesterase"/>
    <property type="match status" value="1"/>
</dbReference>
<reference evidence="7" key="1">
    <citation type="submission" date="2020-10" db="EMBL/GenBank/DDBJ databases">
        <authorList>
            <person name="Gilroy R."/>
        </authorList>
    </citation>
    <scope>NUCLEOTIDE SEQUENCE</scope>
    <source>
        <strain evidence="7">CHK178-757</strain>
    </source>
</reference>
<comment type="caution">
    <text evidence="7">The sequence shown here is derived from an EMBL/GenBank/DDBJ whole genome shotgun (WGS) entry which is preliminary data.</text>
</comment>
<feature type="compositionally biased region" description="Acidic residues" evidence="4">
    <location>
        <begin position="1266"/>
        <end position="1293"/>
    </location>
</feature>
<dbReference type="InterPro" id="IPR003961">
    <property type="entry name" value="FN3_dom"/>
</dbReference>
<dbReference type="Proteomes" id="UP000823927">
    <property type="component" value="Unassembled WGS sequence"/>
</dbReference>
<accession>A0A9D1JR64</accession>
<dbReference type="SUPFAM" id="SSF49265">
    <property type="entry name" value="Fibronectin type III"/>
    <property type="match status" value="1"/>
</dbReference>
<dbReference type="GO" id="GO:0042545">
    <property type="term" value="P:cell wall modification"/>
    <property type="evidence" value="ECO:0007669"/>
    <property type="project" value="InterPro"/>
</dbReference>
<dbReference type="CDD" id="cd00063">
    <property type="entry name" value="FN3"/>
    <property type="match status" value="1"/>
</dbReference>
<keyword evidence="3" id="KW-0063">Aspartyl esterase</keyword>
<keyword evidence="5" id="KW-0812">Transmembrane</keyword>
<dbReference type="PROSITE" id="PS50853">
    <property type="entry name" value="FN3"/>
    <property type="match status" value="1"/>
</dbReference>
<feature type="region of interest" description="Disordered" evidence="4">
    <location>
        <begin position="1249"/>
        <end position="1354"/>
    </location>
</feature>
<evidence type="ECO:0000256" key="4">
    <source>
        <dbReference type="SAM" id="MobiDB-lite"/>
    </source>
</evidence>
<evidence type="ECO:0000259" key="6">
    <source>
        <dbReference type="PROSITE" id="PS50853"/>
    </source>
</evidence>
<evidence type="ECO:0000313" key="7">
    <source>
        <dbReference type="EMBL" id="HIS47459.1"/>
    </source>
</evidence>